<gene>
    <name evidence="1" type="ORF">QJS10_CPA05g00450</name>
</gene>
<protein>
    <submittedName>
        <fullName evidence="1">Uncharacterized protein</fullName>
    </submittedName>
</protein>
<comment type="caution">
    <text evidence="1">The sequence shown here is derived from an EMBL/GenBank/DDBJ whole genome shotgun (WGS) entry which is preliminary data.</text>
</comment>
<dbReference type="Proteomes" id="UP001180020">
    <property type="component" value="Unassembled WGS sequence"/>
</dbReference>
<organism evidence="1 2">
    <name type="scientific">Acorus calamus</name>
    <name type="common">Sweet flag</name>
    <dbReference type="NCBI Taxonomy" id="4465"/>
    <lineage>
        <taxon>Eukaryota</taxon>
        <taxon>Viridiplantae</taxon>
        <taxon>Streptophyta</taxon>
        <taxon>Embryophyta</taxon>
        <taxon>Tracheophyta</taxon>
        <taxon>Spermatophyta</taxon>
        <taxon>Magnoliopsida</taxon>
        <taxon>Liliopsida</taxon>
        <taxon>Acoraceae</taxon>
        <taxon>Acorus</taxon>
    </lineage>
</organism>
<proteinExistence type="predicted"/>
<reference evidence="1" key="2">
    <citation type="submission" date="2023-06" db="EMBL/GenBank/DDBJ databases">
        <authorList>
            <person name="Ma L."/>
            <person name="Liu K.-W."/>
            <person name="Li Z."/>
            <person name="Hsiao Y.-Y."/>
            <person name="Qi Y."/>
            <person name="Fu T."/>
            <person name="Tang G."/>
            <person name="Zhang D."/>
            <person name="Sun W.-H."/>
            <person name="Liu D.-K."/>
            <person name="Li Y."/>
            <person name="Chen G.-Z."/>
            <person name="Liu X.-D."/>
            <person name="Liao X.-Y."/>
            <person name="Jiang Y.-T."/>
            <person name="Yu X."/>
            <person name="Hao Y."/>
            <person name="Huang J."/>
            <person name="Zhao X.-W."/>
            <person name="Ke S."/>
            <person name="Chen Y.-Y."/>
            <person name="Wu W.-L."/>
            <person name="Hsu J.-L."/>
            <person name="Lin Y.-F."/>
            <person name="Huang M.-D."/>
            <person name="Li C.-Y."/>
            <person name="Huang L."/>
            <person name="Wang Z.-W."/>
            <person name="Zhao X."/>
            <person name="Zhong W.-Y."/>
            <person name="Peng D.-H."/>
            <person name="Ahmad S."/>
            <person name="Lan S."/>
            <person name="Zhang J.-S."/>
            <person name="Tsai W.-C."/>
            <person name="Van De Peer Y."/>
            <person name="Liu Z.-J."/>
        </authorList>
    </citation>
    <scope>NUCLEOTIDE SEQUENCE</scope>
    <source>
        <strain evidence="1">CP</strain>
        <tissue evidence="1">Leaves</tissue>
    </source>
</reference>
<dbReference type="AlphaFoldDB" id="A0AAV9EUS9"/>
<evidence type="ECO:0000313" key="1">
    <source>
        <dbReference type="EMBL" id="KAK1316779.1"/>
    </source>
</evidence>
<keyword evidence="2" id="KW-1185">Reference proteome</keyword>
<reference evidence="1" key="1">
    <citation type="journal article" date="2023" name="Nat. Commun.">
        <title>Diploid and tetraploid genomes of Acorus and the evolution of monocots.</title>
        <authorList>
            <person name="Ma L."/>
            <person name="Liu K.W."/>
            <person name="Li Z."/>
            <person name="Hsiao Y.Y."/>
            <person name="Qi Y."/>
            <person name="Fu T."/>
            <person name="Tang G.D."/>
            <person name="Zhang D."/>
            <person name="Sun W.H."/>
            <person name="Liu D.K."/>
            <person name="Li Y."/>
            <person name="Chen G.Z."/>
            <person name="Liu X.D."/>
            <person name="Liao X.Y."/>
            <person name="Jiang Y.T."/>
            <person name="Yu X."/>
            <person name="Hao Y."/>
            <person name="Huang J."/>
            <person name="Zhao X.W."/>
            <person name="Ke S."/>
            <person name="Chen Y.Y."/>
            <person name="Wu W.L."/>
            <person name="Hsu J.L."/>
            <person name="Lin Y.F."/>
            <person name="Huang M.D."/>
            <person name="Li C.Y."/>
            <person name="Huang L."/>
            <person name="Wang Z.W."/>
            <person name="Zhao X."/>
            <person name="Zhong W.Y."/>
            <person name="Peng D.H."/>
            <person name="Ahmad S."/>
            <person name="Lan S."/>
            <person name="Zhang J.S."/>
            <person name="Tsai W.C."/>
            <person name="Van de Peer Y."/>
            <person name="Liu Z.J."/>
        </authorList>
    </citation>
    <scope>NUCLEOTIDE SEQUENCE</scope>
    <source>
        <strain evidence="1">CP</strain>
    </source>
</reference>
<accession>A0AAV9EUS9</accession>
<dbReference type="EMBL" id="JAUJYO010000005">
    <property type="protein sequence ID" value="KAK1316779.1"/>
    <property type="molecule type" value="Genomic_DNA"/>
</dbReference>
<name>A0AAV9EUS9_ACOCL</name>
<sequence>MPSKMFAGYEEQLDVSFGYRCNGGIFDCDEDFVRFDCPRKRLRGRAHFLAYQELL</sequence>
<evidence type="ECO:0000313" key="2">
    <source>
        <dbReference type="Proteomes" id="UP001180020"/>
    </source>
</evidence>